<dbReference type="InterPro" id="IPR000788">
    <property type="entry name" value="RNR_lg_C"/>
</dbReference>
<sequence>MHVVKRDGRQERVMFDKITSRIQKLCYGLNADFVDPAQITMKVIQGLYSGVTTVELDTLAAETAATLTTKHPDYAILAARIAVSNLHKETKKVFSDVMEDLYNYINPHNGKHSPMISKETLDIVLANKDRLNSAIIYDRDFSYNYFGFKTLERSYLLKINSKVAERPQHMLMRVSVGIHKGDIDAAIETYNLLSERWFTHASPTLFNAGTNRPQLSRYCQGLTNGNSNGLVPMLRVYNNTARYVDQGGNKRPGAFAIYLEPWHLDIFEFLDLKKNTGKEEQRARDLFFALWIPDLFMKRVETNQVAVCNLASIALNMYVTPEHTYDFHKLAQVTKVIVRNLNKIIDINYYPVPEILGNNESIEPYTSNIYTRRVLSGEFQVVNPHLLKDLTERGLWNEEMKNQIIAHNGSIQNIPEIPDDLKQLYKTVWEISQKTILKMAADRGAFIDQSQSLNIHIAEPNYGKLTSMHFYGWKQVAQTKSSTFLLYPIEFLVFGTISVFVS</sequence>
<dbReference type="InterPro" id="IPR013509">
    <property type="entry name" value="RNR_lsu_N"/>
</dbReference>
<dbReference type="Pfam" id="PF00317">
    <property type="entry name" value="Ribonuc_red_lgN"/>
    <property type="match status" value="1"/>
</dbReference>
<evidence type="ECO:0000256" key="7">
    <source>
        <dbReference type="PROSITE-ProRule" id="PRU00492"/>
    </source>
</evidence>
<keyword evidence="5 8" id="KW-0215">Deoxyribonucleotide synthesis</keyword>
<dbReference type="SUPFAM" id="SSF51998">
    <property type="entry name" value="PFL-like glycyl radical enzymes"/>
    <property type="match status" value="2"/>
</dbReference>
<dbReference type="PANTHER" id="PTHR11573">
    <property type="entry name" value="RIBONUCLEOSIDE-DIPHOSPHATE REDUCTASE LARGE CHAIN"/>
    <property type="match status" value="1"/>
</dbReference>
<comment type="similarity">
    <text evidence="1 8">Belongs to the ribonucleoside diphosphate reductase large chain family.</text>
</comment>
<organism evidence="10 11">
    <name type="scientific">Willisornis vidua</name>
    <name type="common">Xingu scale-backed antbird</name>
    <dbReference type="NCBI Taxonomy" id="1566151"/>
    <lineage>
        <taxon>Eukaryota</taxon>
        <taxon>Metazoa</taxon>
        <taxon>Chordata</taxon>
        <taxon>Craniata</taxon>
        <taxon>Vertebrata</taxon>
        <taxon>Euteleostomi</taxon>
        <taxon>Archelosauria</taxon>
        <taxon>Archosauria</taxon>
        <taxon>Dinosauria</taxon>
        <taxon>Saurischia</taxon>
        <taxon>Theropoda</taxon>
        <taxon>Coelurosauria</taxon>
        <taxon>Aves</taxon>
        <taxon>Neognathae</taxon>
        <taxon>Neoaves</taxon>
        <taxon>Telluraves</taxon>
        <taxon>Australaves</taxon>
        <taxon>Passeriformes</taxon>
        <taxon>Thamnophilidae</taxon>
        <taxon>Willisornis</taxon>
    </lineage>
</organism>
<dbReference type="SUPFAM" id="SSF48168">
    <property type="entry name" value="R1 subunit of ribonucleotide reductase, N-terminal domain"/>
    <property type="match status" value="1"/>
</dbReference>
<evidence type="ECO:0000256" key="1">
    <source>
        <dbReference type="ARBA" id="ARBA00010406"/>
    </source>
</evidence>
<evidence type="ECO:0000256" key="3">
    <source>
        <dbReference type="ARBA" id="ARBA00022840"/>
    </source>
</evidence>
<evidence type="ECO:0000259" key="9">
    <source>
        <dbReference type="PROSITE" id="PS51161"/>
    </source>
</evidence>
<gene>
    <name evidence="10" type="primary">RRM1</name>
    <name evidence="10" type="ORF">WISP_05138</name>
</gene>
<feature type="domain" description="ATP-cone" evidence="9">
    <location>
        <begin position="1"/>
        <end position="92"/>
    </location>
</feature>
<dbReference type="InterPro" id="IPR039718">
    <property type="entry name" value="Rrm1"/>
</dbReference>
<dbReference type="Pfam" id="PF03477">
    <property type="entry name" value="ATP-cone"/>
    <property type="match status" value="1"/>
</dbReference>
<dbReference type="InterPro" id="IPR005144">
    <property type="entry name" value="ATP-cone_dom"/>
</dbReference>
<dbReference type="PROSITE" id="PS51161">
    <property type="entry name" value="ATP_CONE"/>
    <property type="match status" value="1"/>
</dbReference>
<dbReference type="EMBL" id="WHWB01031885">
    <property type="protein sequence ID" value="KAJ7427655.1"/>
    <property type="molecule type" value="Genomic_DNA"/>
</dbReference>
<keyword evidence="4 8" id="KW-0560">Oxidoreductase</keyword>
<evidence type="ECO:0000313" key="11">
    <source>
        <dbReference type="Proteomes" id="UP001145742"/>
    </source>
</evidence>
<keyword evidence="11" id="KW-1185">Reference proteome</keyword>
<evidence type="ECO:0000256" key="6">
    <source>
        <dbReference type="ARBA" id="ARBA00024942"/>
    </source>
</evidence>
<keyword evidence="2 7" id="KW-0547">Nucleotide-binding</keyword>
<evidence type="ECO:0000256" key="2">
    <source>
        <dbReference type="ARBA" id="ARBA00022741"/>
    </source>
</evidence>
<evidence type="ECO:0000256" key="5">
    <source>
        <dbReference type="ARBA" id="ARBA00023116"/>
    </source>
</evidence>
<evidence type="ECO:0000256" key="8">
    <source>
        <dbReference type="RuleBase" id="RU003410"/>
    </source>
</evidence>
<accession>A0ABQ9DUF4</accession>
<proteinExistence type="inferred from homology"/>
<dbReference type="Proteomes" id="UP001145742">
    <property type="component" value="Unassembled WGS sequence"/>
</dbReference>
<keyword evidence="3 7" id="KW-0067">ATP-binding</keyword>
<dbReference type="PANTHER" id="PTHR11573:SF6">
    <property type="entry name" value="RIBONUCLEOSIDE-DIPHOSPHATE REDUCTASE LARGE SUBUNIT"/>
    <property type="match status" value="1"/>
</dbReference>
<reference evidence="10" key="1">
    <citation type="submission" date="2019-10" db="EMBL/GenBank/DDBJ databases">
        <authorList>
            <person name="Soares A.E.R."/>
            <person name="Aleixo A."/>
            <person name="Schneider P."/>
            <person name="Miyaki C.Y."/>
            <person name="Schneider M.P."/>
            <person name="Mello C."/>
            <person name="Vasconcelos A.T.R."/>
        </authorList>
    </citation>
    <scope>NUCLEOTIDE SEQUENCE</scope>
    <source>
        <tissue evidence="10">Muscle</tissue>
    </source>
</reference>
<protein>
    <recommendedName>
        <fullName evidence="8">Ribonucleoside-diphosphate reductase</fullName>
        <ecNumber evidence="8">1.17.4.1</ecNumber>
    </recommendedName>
</protein>
<comment type="catalytic activity">
    <reaction evidence="8">
        <text>a 2'-deoxyribonucleoside 5'-diphosphate + [thioredoxin]-disulfide + H2O = a ribonucleoside 5'-diphosphate + [thioredoxin]-dithiol</text>
        <dbReference type="Rhea" id="RHEA:23252"/>
        <dbReference type="Rhea" id="RHEA-COMP:10698"/>
        <dbReference type="Rhea" id="RHEA-COMP:10700"/>
        <dbReference type="ChEBI" id="CHEBI:15377"/>
        <dbReference type="ChEBI" id="CHEBI:29950"/>
        <dbReference type="ChEBI" id="CHEBI:50058"/>
        <dbReference type="ChEBI" id="CHEBI:57930"/>
        <dbReference type="ChEBI" id="CHEBI:73316"/>
        <dbReference type="EC" id="1.17.4.1"/>
    </reaction>
</comment>
<evidence type="ECO:0000313" key="10">
    <source>
        <dbReference type="EMBL" id="KAJ7427655.1"/>
    </source>
</evidence>
<comment type="function">
    <text evidence="6 8">Provides the precursors necessary for DNA synthesis. Catalyzes the biosynthesis of deoxyribonucleotides from the corresponding ribonucleotides.</text>
</comment>
<comment type="caution">
    <text evidence="10">The sequence shown here is derived from an EMBL/GenBank/DDBJ whole genome shotgun (WGS) entry which is preliminary data.</text>
</comment>
<dbReference type="Pfam" id="PF02867">
    <property type="entry name" value="Ribonuc_red_lgC"/>
    <property type="match status" value="2"/>
</dbReference>
<dbReference type="InterPro" id="IPR008926">
    <property type="entry name" value="RNR_R1-su_N"/>
</dbReference>
<dbReference type="Gene3D" id="3.20.70.20">
    <property type="match status" value="3"/>
</dbReference>
<evidence type="ECO:0000256" key="4">
    <source>
        <dbReference type="ARBA" id="ARBA00023002"/>
    </source>
</evidence>
<name>A0ABQ9DUF4_9PASS</name>
<dbReference type="EC" id="1.17.4.1" evidence="8"/>